<sequence length="393" mass="43677">MDINTSENKTLHQVKFHGKGGEYFSIWLVNALLTAITLGIYSAWATVRRRRYFYGNTEINGDRFDYHAQPMQILKGRLLVIGGIIIFYVLLALSPIMGTLVLIAFMGLVPWIIIRSWRYNAIMSSYRGVRFNYHCKTGKAYWVLLFFPIILVLGLYLTLLAIGMLAGLTNSPMFTGLLAIAIFIPGFAAVNGMIAMMQSDLYINNMFFGKVAFKADLNKAPFIKFSLISLLIFIPFLIAGLSLISSFILTMFQAGMMGERTDEMVGMMLLSNMFNLIMMFIVMGFGMLVSSSYLVVAQRNYLFNQTVLNGDIKLRSTMQTLSYTGLLITNSLITVFSLGLAAPVAEVRHARYIANSTAIEGDLSLLNVQAHQDSANTAVAEEAVNALDLNIGI</sequence>
<dbReference type="EMBL" id="QDKJ01000005">
    <property type="protein sequence ID" value="PWC13197.1"/>
    <property type="molecule type" value="Genomic_DNA"/>
</dbReference>
<dbReference type="Proteomes" id="UP000245138">
    <property type="component" value="Unassembled WGS sequence"/>
</dbReference>
<keyword evidence="1" id="KW-0472">Membrane</keyword>
<evidence type="ECO:0000313" key="3">
    <source>
        <dbReference type="Proteomes" id="UP000245138"/>
    </source>
</evidence>
<gene>
    <name evidence="2" type="ORF">B4923_08205</name>
</gene>
<evidence type="ECO:0000313" key="2">
    <source>
        <dbReference type="EMBL" id="PWC13197.1"/>
    </source>
</evidence>
<feature type="transmembrane region" description="Helical" evidence="1">
    <location>
        <begin position="140"/>
        <end position="168"/>
    </location>
</feature>
<comment type="caution">
    <text evidence="2">The sequence shown here is derived from an EMBL/GenBank/DDBJ whole genome shotgun (WGS) entry which is preliminary data.</text>
</comment>
<keyword evidence="3" id="KW-1185">Reference proteome</keyword>
<proteinExistence type="predicted"/>
<feature type="transmembrane region" description="Helical" evidence="1">
    <location>
        <begin position="323"/>
        <end position="345"/>
    </location>
</feature>
<organism evidence="2 3">
    <name type="scientific">Brenneria roseae subsp. americana</name>
    <dbReference type="NCBI Taxonomy" id="1508507"/>
    <lineage>
        <taxon>Bacteria</taxon>
        <taxon>Pseudomonadati</taxon>
        <taxon>Pseudomonadota</taxon>
        <taxon>Gammaproteobacteria</taxon>
        <taxon>Enterobacterales</taxon>
        <taxon>Pectobacteriaceae</taxon>
        <taxon>Brenneria</taxon>
    </lineage>
</organism>
<feature type="transmembrane region" description="Helical" evidence="1">
    <location>
        <begin position="273"/>
        <end position="296"/>
    </location>
</feature>
<feature type="transmembrane region" description="Helical" evidence="1">
    <location>
        <begin position="100"/>
        <end position="119"/>
    </location>
</feature>
<accession>A0A2U1TUW0</accession>
<keyword evidence="1" id="KW-1133">Transmembrane helix</keyword>
<evidence type="ECO:0000256" key="1">
    <source>
        <dbReference type="SAM" id="Phobius"/>
    </source>
</evidence>
<feature type="transmembrane region" description="Helical" evidence="1">
    <location>
        <begin position="227"/>
        <end position="253"/>
    </location>
</feature>
<reference evidence="2 3" key="1">
    <citation type="submission" date="2018-04" db="EMBL/GenBank/DDBJ databases">
        <title>Brenneria corticis sp.nov.</title>
        <authorList>
            <person name="Li Y."/>
        </authorList>
    </citation>
    <scope>NUCLEOTIDE SEQUENCE [LARGE SCALE GENOMIC DNA]</scope>
    <source>
        <strain evidence="2 3">LMG 27715</strain>
    </source>
</reference>
<dbReference type="InterPro" id="IPR010295">
    <property type="entry name" value="DUF898"/>
</dbReference>
<dbReference type="Pfam" id="PF05987">
    <property type="entry name" value="DUF898"/>
    <property type="match status" value="1"/>
</dbReference>
<dbReference type="OrthoDB" id="9765721at2"/>
<dbReference type="RefSeq" id="WP_109053863.1">
    <property type="nucleotide sequence ID" value="NZ_QDKJ01000005.1"/>
</dbReference>
<feature type="transmembrane region" description="Helical" evidence="1">
    <location>
        <begin position="76"/>
        <end position="94"/>
    </location>
</feature>
<feature type="transmembrane region" description="Helical" evidence="1">
    <location>
        <begin position="24"/>
        <end position="44"/>
    </location>
</feature>
<name>A0A2U1TUW0_9GAMM</name>
<dbReference type="AlphaFoldDB" id="A0A2U1TUW0"/>
<protein>
    <submittedName>
        <fullName evidence="2">DUF898 domain-containing protein</fullName>
    </submittedName>
</protein>
<keyword evidence="1" id="KW-0812">Transmembrane</keyword>
<feature type="transmembrane region" description="Helical" evidence="1">
    <location>
        <begin position="174"/>
        <end position="196"/>
    </location>
</feature>